<organism evidence="2 3">
    <name type="scientific">Candidatus Spechtbacteria bacterium RIFCSPLOWO2_12_FULL_38_22</name>
    <dbReference type="NCBI Taxonomy" id="1802165"/>
    <lineage>
        <taxon>Bacteria</taxon>
        <taxon>Candidatus Spechtiibacteriota</taxon>
    </lineage>
</organism>
<comment type="caution">
    <text evidence="2">The sequence shown here is derived from an EMBL/GenBank/DDBJ whole genome shotgun (WGS) entry which is preliminary data.</text>
</comment>
<keyword evidence="1" id="KW-0472">Membrane</keyword>
<evidence type="ECO:0000256" key="1">
    <source>
        <dbReference type="SAM" id="Phobius"/>
    </source>
</evidence>
<dbReference type="AlphaFoldDB" id="A0A1G2HK25"/>
<dbReference type="Proteomes" id="UP000176770">
    <property type="component" value="Unassembled WGS sequence"/>
</dbReference>
<keyword evidence="1" id="KW-0812">Transmembrane</keyword>
<proteinExistence type="predicted"/>
<reference evidence="2 3" key="1">
    <citation type="journal article" date="2016" name="Nat. Commun.">
        <title>Thousands of microbial genomes shed light on interconnected biogeochemical processes in an aquifer system.</title>
        <authorList>
            <person name="Anantharaman K."/>
            <person name="Brown C.T."/>
            <person name="Hug L.A."/>
            <person name="Sharon I."/>
            <person name="Castelle C.J."/>
            <person name="Probst A.J."/>
            <person name="Thomas B.C."/>
            <person name="Singh A."/>
            <person name="Wilkins M.J."/>
            <person name="Karaoz U."/>
            <person name="Brodie E.L."/>
            <person name="Williams K.H."/>
            <person name="Hubbard S.S."/>
            <person name="Banfield J.F."/>
        </authorList>
    </citation>
    <scope>NUCLEOTIDE SEQUENCE [LARGE SCALE GENOMIC DNA]</scope>
</reference>
<accession>A0A1G2HK25</accession>
<feature type="transmembrane region" description="Helical" evidence="1">
    <location>
        <begin position="12"/>
        <end position="30"/>
    </location>
</feature>
<gene>
    <name evidence="2" type="ORF">A3F94_02955</name>
</gene>
<evidence type="ECO:0000313" key="3">
    <source>
        <dbReference type="Proteomes" id="UP000176770"/>
    </source>
</evidence>
<name>A0A1G2HK25_9BACT</name>
<sequence length="78" mass="9166">MVENHKKRLTYFVYFVKLWCHYIYTIIKGLKKAGMHTLRKQSLGYSSVYGLFGCMAEQLLGRISFRFPSQGFVNTCFL</sequence>
<protein>
    <submittedName>
        <fullName evidence="2">Uncharacterized protein</fullName>
    </submittedName>
</protein>
<keyword evidence="1" id="KW-1133">Transmembrane helix</keyword>
<dbReference type="EMBL" id="MHOK01000005">
    <property type="protein sequence ID" value="OGZ62258.1"/>
    <property type="molecule type" value="Genomic_DNA"/>
</dbReference>
<evidence type="ECO:0000313" key="2">
    <source>
        <dbReference type="EMBL" id="OGZ62258.1"/>
    </source>
</evidence>